<gene>
    <name evidence="1" type="ORF">PBRASI_LOCUS11596</name>
</gene>
<evidence type="ECO:0000313" key="1">
    <source>
        <dbReference type="EMBL" id="CAG8676896.1"/>
    </source>
</evidence>
<feature type="non-terminal residue" evidence="1">
    <location>
        <position position="1"/>
    </location>
</feature>
<dbReference type="AlphaFoldDB" id="A0A9N9HCG7"/>
<feature type="non-terminal residue" evidence="1">
    <location>
        <position position="121"/>
    </location>
</feature>
<organism evidence="1 2">
    <name type="scientific">Paraglomus brasilianum</name>
    <dbReference type="NCBI Taxonomy" id="144538"/>
    <lineage>
        <taxon>Eukaryota</taxon>
        <taxon>Fungi</taxon>
        <taxon>Fungi incertae sedis</taxon>
        <taxon>Mucoromycota</taxon>
        <taxon>Glomeromycotina</taxon>
        <taxon>Glomeromycetes</taxon>
        <taxon>Paraglomerales</taxon>
        <taxon>Paraglomeraceae</taxon>
        <taxon>Paraglomus</taxon>
    </lineage>
</organism>
<dbReference type="Proteomes" id="UP000789739">
    <property type="component" value="Unassembled WGS sequence"/>
</dbReference>
<sequence>LGRERAEVRALEAEKAARFLGVLIKVKDIYKQTYDKVHQPVLILANWKAEIASTAANSITNHKELLGVLGQSTRLRLKKAQQEICSPKPIWTLDQSWLEITKFKYNLNARILKLEKELDIE</sequence>
<dbReference type="EMBL" id="CAJVPI010006048">
    <property type="protein sequence ID" value="CAG8676896.1"/>
    <property type="molecule type" value="Genomic_DNA"/>
</dbReference>
<evidence type="ECO:0000313" key="2">
    <source>
        <dbReference type="Proteomes" id="UP000789739"/>
    </source>
</evidence>
<reference evidence="1" key="1">
    <citation type="submission" date="2021-06" db="EMBL/GenBank/DDBJ databases">
        <authorList>
            <person name="Kallberg Y."/>
            <person name="Tangrot J."/>
            <person name="Rosling A."/>
        </authorList>
    </citation>
    <scope>NUCLEOTIDE SEQUENCE</scope>
    <source>
        <strain evidence="1">BR232B</strain>
    </source>
</reference>
<protein>
    <submittedName>
        <fullName evidence="1">3565_t:CDS:1</fullName>
    </submittedName>
</protein>
<comment type="caution">
    <text evidence="1">The sequence shown here is derived from an EMBL/GenBank/DDBJ whole genome shotgun (WGS) entry which is preliminary data.</text>
</comment>
<keyword evidence="2" id="KW-1185">Reference proteome</keyword>
<dbReference type="OrthoDB" id="2446831at2759"/>
<accession>A0A9N9HCG7</accession>
<proteinExistence type="predicted"/>
<name>A0A9N9HCG7_9GLOM</name>